<protein>
    <submittedName>
        <fullName evidence="1">Uncharacterized protein</fullName>
    </submittedName>
</protein>
<dbReference type="EMBL" id="VANP01000001">
    <property type="protein sequence ID" value="TLP66615.1"/>
    <property type="molecule type" value="Genomic_DNA"/>
</dbReference>
<dbReference type="OrthoDB" id="4173012at2"/>
<sequence>MGLSDSLSLAALGAVALSEGITFLYDEARELLKRWRERRDREVVEVPGSAAGVLDAPLSAAEVADSVVARNAESLTSLRRALIEYAEEGRVPDPGDRGLLDTVDALRRVLEVAYGQRITFRGEQREPTGSGIDVAVEADVVEGYLAGLRARGGLHPGTEVRAEMRIGRVSAGGEAVGVDLDGRSG</sequence>
<organism evidence="1 2">
    <name type="scientific">Microbispora triticiradicis</name>
    <dbReference type="NCBI Taxonomy" id="2200763"/>
    <lineage>
        <taxon>Bacteria</taxon>
        <taxon>Bacillati</taxon>
        <taxon>Actinomycetota</taxon>
        <taxon>Actinomycetes</taxon>
        <taxon>Streptosporangiales</taxon>
        <taxon>Streptosporangiaceae</taxon>
        <taxon>Microbispora</taxon>
    </lineage>
</organism>
<reference evidence="1" key="1">
    <citation type="submission" date="2019-05" db="EMBL/GenBank/DDBJ databases">
        <title>Isolation, diversity and antifungal activity of Actinobacteria from wheat.</title>
        <authorList>
            <person name="Yu B."/>
        </authorList>
    </citation>
    <scope>NUCLEOTIDE SEQUENCE [LARGE SCALE GENOMIC DNA]</scope>
    <source>
        <strain evidence="1">NEAU-HEGS1-5</strain>
    </source>
</reference>
<keyword evidence="2" id="KW-1185">Reference proteome</keyword>
<accession>A0A5R8ZMP4</accession>
<evidence type="ECO:0000313" key="2">
    <source>
        <dbReference type="Proteomes" id="UP000309033"/>
    </source>
</evidence>
<proteinExistence type="predicted"/>
<name>A0A5R8ZMP4_9ACTN</name>
<comment type="caution">
    <text evidence="1">The sequence shown here is derived from an EMBL/GenBank/DDBJ whole genome shotgun (WGS) entry which is preliminary data.</text>
</comment>
<evidence type="ECO:0000313" key="1">
    <source>
        <dbReference type="EMBL" id="TLP66615.1"/>
    </source>
</evidence>
<dbReference type="AlphaFoldDB" id="A0A5R8ZMP4"/>
<gene>
    <name evidence="1" type="ORF">FED44_03940</name>
</gene>
<dbReference type="Proteomes" id="UP000309033">
    <property type="component" value="Unassembled WGS sequence"/>
</dbReference>